<keyword evidence="3" id="KW-1185">Reference proteome</keyword>
<evidence type="ECO:0000313" key="2">
    <source>
        <dbReference type="EMBL" id="TWW82036.1"/>
    </source>
</evidence>
<evidence type="ECO:0000313" key="3">
    <source>
        <dbReference type="Proteomes" id="UP000324091"/>
    </source>
</evidence>
<feature type="region of interest" description="Disordered" evidence="1">
    <location>
        <begin position="1"/>
        <end position="23"/>
    </location>
</feature>
<accession>A0A5C6PSR7</accession>
<dbReference type="EMBL" id="RHFK02000001">
    <property type="protein sequence ID" value="TWW82036.1"/>
    <property type="molecule type" value="Genomic_DNA"/>
</dbReference>
<dbReference type="Proteomes" id="UP000324091">
    <property type="component" value="Chromosome 1"/>
</dbReference>
<dbReference type="AlphaFoldDB" id="A0A5C6PSR7"/>
<evidence type="ECO:0000256" key="1">
    <source>
        <dbReference type="SAM" id="MobiDB-lite"/>
    </source>
</evidence>
<protein>
    <submittedName>
        <fullName evidence="2">Uncharacterized protein</fullName>
    </submittedName>
</protein>
<name>A0A5C6PSR7_9TELE</name>
<sequence>MHREEGKDGGEDGGMARRNTLRLKPNRRLRGSTSLVLIRAPPLKQIHKKASIWRRWKPNQRNGRRGLQVQMEGWMAKDSRVRPDSTFLYA</sequence>
<reference evidence="2 3" key="1">
    <citation type="submission" date="2019-04" db="EMBL/GenBank/DDBJ databases">
        <title>Chromosome genome assembly for Takifugu flavidus.</title>
        <authorList>
            <person name="Xiao S."/>
        </authorList>
    </citation>
    <scope>NUCLEOTIDE SEQUENCE [LARGE SCALE GENOMIC DNA]</scope>
    <source>
        <strain evidence="2">HTHZ2018</strain>
        <tissue evidence="2">Muscle</tissue>
    </source>
</reference>
<comment type="caution">
    <text evidence="2">The sequence shown here is derived from an EMBL/GenBank/DDBJ whole genome shotgun (WGS) entry which is preliminary data.</text>
</comment>
<proteinExistence type="predicted"/>
<feature type="compositionally biased region" description="Basic and acidic residues" evidence="1">
    <location>
        <begin position="1"/>
        <end position="10"/>
    </location>
</feature>
<organism evidence="2 3">
    <name type="scientific">Takifugu flavidus</name>
    <name type="common">sansaifugu</name>
    <dbReference type="NCBI Taxonomy" id="433684"/>
    <lineage>
        <taxon>Eukaryota</taxon>
        <taxon>Metazoa</taxon>
        <taxon>Chordata</taxon>
        <taxon>Craniata</taxon>
        <taxon>Vertebrata</taxon>
        <taxon>Euteleostomi</taxon>
        <taxon>Actinopterygii</taxon>
        <taxon>Neopterygii</taxon>
        <taxon>Teleostei</taxon>
        <taxon>Neoteleostei</taxon>
        <taxon>Acanthomorphata</taxon>
        <taxon>Eupercaria</taxon>
        <taxon>Tetraodontiformes</taxon>
        <taxon>Tetradontoidea</taxon>
        <taxon>Tetraodontidae</taxon>
        <taxon>Takifugu</taxon>
    </lineage>
</organism>
<gene>
    <name evidence="2" type="ORF">D4764_01G0018510</name>
</gene>